<comment type="catalytic activity">
    <reaction evidence="10">
        <text>Hydrolysis of (1-&gt;4)-beta-D-xylans, to remove successive D-xylose residues from the non-reducing termini.</text>
        <dbReference type="EC" id="3.2.1.37"/>
    </reaction>
</comment>
<dbReference type="PRINTS" id="PR00133">
    <property type="entry name" value="GLHYDRLASE3"/>
</dbReference>
<keyword evidence="7" id="KW-0119">Carbohydrate metabolism</keyword>
<evidence type="ECO:0000256" key="11">
    <source>
        <dbReference type="ARBA" id="ARBA00026107"/>
    </source>
</evidence>
<dbReference type="InterPro" id="IPR002772">
    <property type="entry name" value="Glyco_hydro_3_C"/>
</dbReference>
<dbReference type="PANTHER" id="PTHR42721">
    <property type="entry name" value="SUGAR HYDROLASE-RELATED"/>
    <property type="match status" value="1"/>
</dbReference>
<name>A0AAN7UM46_9PEZI</name>
<dbReference type="InterPro" id="IPR001764">
    <property type="entry name" value="Glyco_hydro_3_N"/>
</dbReference>
<evidence type="ECO:0000256" key="7">
    <source>
        <dbReference type="ARBA" id="ARBA00023277"/>
    </source>
</evidence>
<sequence length="800" mass="86367">MIRTLVKYLEGRAGEGVVELKGQKRPSKKREINLHQPKLYKMAWITFASLFVGMALARDFPNCQSGPLASNQVCNATLDPWSRATALVTAMTTSEKIANSGDNSPGVSRLGLPAYEWWQEALHGVAGSPGLQFANSGNFSYATSFPQPITMGAAFDMPMIASVATVTSTEARAFSNAGKTGLNFWTPNINPFRDPRWGRGQEVPSEDPYHVSQYVMQLIPGLQGGLNADPYYKIVATCKHYAGYDLENWHGIARYGFDAKITMQDLQDYYLQPFRTCVRDANVRSIMCSYNAVNGVPTCADPWLLQKVLREHYGFTEWVTADCDAIQNVWTDHHYGGSAAGAAAAAINAGTDLDCGSFWPQNLQSAYNQRLFNDTVLDRSLIRRYASMVKLGWFDTAAKQPYRQLAWADVAKPDAKELALRAAQEGLVLLKNSGTNKLPLSPTTTKRVAVVGPLANATTQMQGNYYGRAQSISTIVNSFKTAGFEVTYVQGCAITGTSTSGFAAAVNLAKSADATVYVGGIDNSVEAETKDREQITWTGVQLSLIQQLAAATGDKPFIIVQMGTMVDSSALVSEKNVNGLLWAGYPGQDGGKAVVNVLTGAFSPAGRLPITQYPSDYINQVAMTDMNLQPGSGSPGRTYKWYSGSPVFSFGYGLHYTSFNVSLPADLPKTFATADLTRSSGTEGAPLDLSSLTSVPVSVTNTGNVTSDYVVLAFLKGEYGPAPYPNKSLVAFIRLHDIKPGDTATGTLDIKIGSVARSDASGALTLYSAKYKLVLDVDDRASWDFEITGTASVLDKLPAK</sequence>
<evidence type="ECO:0000256" key="3">
    <source>
        <dbReference type="ARBA" id="ARBA00022651"/>
    </source>
</evidence>
<dbReference type="EC" id="3.2.1.37" evidence="11"/>
<protein>
    <recommendedName>
        <fullName evidence="11">xylan 1,4-beta-xylosidase</fullName>
        <ecNumber evidence="11">3.2.1.37</ecNumber>
    </recommendedName>
</protein>
<keyword evidence="5" id="KW-0378">Hydrolase</keyword>
<evidence type="ECO:0000256" key="8">
    <source>
        <dbReference type="ARBA" id="ARBA00023295"/>
    </source>
</evidence>
<feature type="domain" description="Fibronectin type III-like" evidence="12">
    <location>
        <begin position="709"/>
        <end position="779"/>
    </location>
</feature>
<evidence type="ECO:0000256" key="5">
    <source>
        <dbReference type="ARBA" id="ARBA00022801"/>
    </source>
</evidence>
<dbReference type="Gene3D" id="3.40.50.1700">
    <property type="entry name" value="Glycoside hydrolase family 3 C-terminal domain"/>
    <property type="match status" value="1"/>
</dbReference>
<comment type="similarity">
    <text evidence="2">Belongs to the glycosyl hydrolase 3 family.</text>
</comment>
<dbReference type="AlphaFoldDB" id="A0AAN7UM46"/>
<dbReference type="GO" id="GO:0046556">
    <property type="term" value="F:alpha-L-arabinofuranosidase activity"/>
    <property type="evidence" value="ECO:0007669"/>
    <property type="project" value="TreeGrafter"/>
</dbReference>
<dbReference type="SUPFAM" id="SSF51445">
    <property type="entry name" value="(Trans)glycosidases"/>
    <property type="match status" value="1"/>
</dbReference>
<keyword evidence="14" id="KW-1185">Reference proteome</keyword>
<evidence type="ECO:0000256" key="1">
    <source>
        <dbReference type="ARBA" id="ARBA00004851"/>
    </source>
</evidence>
<comment type="pathway">
    <text evidence="1">Glycan degradation; xylan degradation.</text>
</comment>
<dbReference type="PANTHER" id="PTHR42721:SF3">
    <property type="entry name" value="BETA-D-XYLOSIDASE 5-RELATED"/>
    <property type="match status" value="1"/>
</dbReference>
<evidence type="ECO:0000259" key="12">
    <source>
        <dbReference type="SMART" id="SM01217"/>
    </source>
</evidence>
<dbReference type="InterPro" id="IPR036962">
    <property type="entry name" value="Glyco_hydro_3_N_sf"/>
</dbReference>
<evidence type="ECO:0000256" key="9">
    <source>
        <dbReference type="ARBA" id="ARBA00023326"/>
    </source>
</evidence>
<gene>
    <name evidence="13" type="ORF">RRF57_008052</name>
</gene>
<organism evidence="13 14">
    <name type="scientific">Xylaria bambusicola</name>
    <dbReference type="NCBI Taxonomy" id="326684"/>
    <lineage>
        <taxon>Eukaryota</taxon>
        <taxon>Fungi</taxon>
        <taxon>Dikarya</taxon>
        <taxon>Ascomycota</taxon>
        <taxon>Pezizomycotina</taxon>
        <taxon>Sordariomycetes</taxon>
        <taxon>Xylariomycetidae</taxon>
        <taxon>Xylariales</taxon>
        <taxon>Xylariaceae</taxon>
        <taxon>Xylaria</taxon>
    </lineage>
</organism>
<dbReference type="Gene3D" id="3.20.20.300">
    <property type="entry name" value="Glycoside hydrolase, family 3, N-terminal domain"/>
    <property type="match status" value="1"/>
</dbReference>
<dbReference type="InterPro" id="IPR036881">
    <property type="entry name" value="Glyco_hydro_3_C_sf"/>
</dbReference>
<dbReference type="EMBL" id="JAWHQM010000024">
    <property type="protein sequence ID" value="KAK5632338.1"/>
    <property type="molecule type" value="Genomic_DNA"/>
</dbReference>
<evidence type="ECO:0000256" key="4">
    <source>
        <dbReference type="ARBA" id="ARBA00022729"/>
    </source>
</evidence>
<dbReference type="GO" id="GO:0009044">
    <property type="term" value="F:xylan 1,4-beta-xylosidase activity"/>
    <property type="evidence" value="ECO:0007669"/>
    <property type="project" value="UniProtKB-EC"/>
</dbReference>
<keyword evidence="8" id="KW-0326">Glycosidase</keyword>
<comment type="caution">
    <text evidence="13">The sequence shown here is derived from an EMBL/GenBank/DDBJ whole genome shotgun (WGS) entry which is preliminary data.</text>
</comment>
<dbReference type="Pfam" id="PF00933">
    <property type="entry name" value="Glyco_hydro_3"/>
    <property type="match status" value="1"/>
</dbReference>
<dbReference type="SMART" id="SM01217">
    <property type="entry name" value="Fn3_like"/>
    <property type="match status" value="1"/>
</dbReference>
<dbReference type="Gene3D" id="2.60.40.10">
    <property type="entry name" value="Immunoglobulins"/>
    <property type="match status" value="1"/>
</dbReference>
<dbReference type="InterPro" id="IPR026891">
    <property type="entry name" value="Fn3-like"/>
</dbReference>
<dbReference type="Proteomes" id="UP001305414">
    <property type="component" value="Unassembled WGS sequence"/>
</dbReference>
<keyword evidence="6" id="KW-0325">Glycoprotein</keyword>
<dbReference type="InterPro" id="IPR017853">
    <property type="entry name" value="GH"/>
</dbReference>
<keyword evidence="9" id="KW-0624">Polysaccharide degradation</keyword>
<evidence type="ECO:0000256" key="2">
    <source>
        <dbReference type="ARBA" id="ARBA00005336"/>
    </source>
</evidence>
<dbReference type="InterPro" id="IPR013783">
    <property type="entry name" value="Ig-like_fold"/>
</dbReference>
<proteinExistence type="inferred from homology"/>
<dbReference type="GO" id="GO:0045493">
    <property type="term" value="P:xylan catabolic process"/>
    <property type="evidence" value="ECO:0007669"/>
    <property type="project" value="UniProtKB-KW"/>
</dbReference>
<dbReference type="SUPFAM" id="SSF52279">
    <property type="entry name" value="Beta-D-glucan exohydrolase, C-terminal domain"/>
    <property type="match status" value="1"/>
</dbReference>
<accession>A0AAN7UM46</accession>
<reference evidence="13 14" key="1">
    <citation type="submission" date="2023-10" db="EMBL/GenBank/DDBJ databases">
        <title>Draft genome sequence of Xylaria bambusicola isolate GMP-LS, the root and basal stem rot pathogen of sugarcane in Indonesia.</title>
        <authorList>
            <person name="Selvaraj P."/>
            <person name="Muralishankar V."/>
            <person name="Muruganantham S."/>
            <person name="Sp S."/>
            <person name="Haryani S."/>
            <person name="Lau K.J.X."/>
            <person name="Naqvi N.I."/>
        </authorList>
    </citation>
    <scope>NUCLEOTIDE SEQUENCE [LARGE SCALE GENOMIC DNA]</scope>
    <source>
        <strain evidence="13">GMP-LS</strain>
    </source>
</reference>
<keyword evidence="4" id="KW-0732">Signal</keyword>
<evidence type="ECO:0000256" key="10">
    <source>
        <dbReference type="ARBA" id="ARBA00024574"/>
    </source>
</evidence>
<evidence type="ECO:0000313" key="13">
    <source>
        <dbReference type="EMBL" id="KAK5632338.1"/>
    </source>
</evidence>
<dbReference type="GO" id="GO:0031222">
    <property type="term" value="P:arabinan catabolic process"/>
    <property type="evidence" value="ECO:0007669"/>
    <property type="project" value="TreeGrafter"/>
</dbReference>
<keyword evidence="3" id="KW-0858">Xylan degradation</keyword>
<evidence type="ECO:0000256" key="6">
    <source>
        <dbReference type="ARBA" id="ARBA00023180"/>
    </source>
</evidence>
<evidence type="ECO:0000313" key="14">
    <source>
        <dbReference type="Proteomes" id="UP001305414"/>
    </source>
</evidence>
<dbReference type="Pfam" id="PF01915">
    <property type="entry name" value="Glyco_hydro_3_C"/>
    <property type="match status" value="1"/>
</dbReference>
<dbReference type="InterPro" id="IPR044993">
    <property type="entry name" value="BXL"/>
</dbReference>